<dbReference type="EMBL" id="VIWY01000001">
    <property type="protein sequence ID" value="TWG26258.1"/>
    <property type="molecule type" value="Genomic_DNA"/>
</dbReference>
<dbReference type="AlphaFoldDB" id="A0A561WR01"/>
<evidence type="ECO:0000313" key="2">
    <source>
        <dbReference type="Proteomes" id="UP000320239"/>
    </source>
</evidence>
<evidence type="ECO:0008006" key="3">
    <source>
        <dbReference type="Google" id="ProtNLM"/>
    </source>
</evidence>
<gene>
    <name evidence="1" type="ORF">FHX34_1011239</name>
</gene>
<proteinExistence type="predicted"/>
<accession>A0A561WR01</accession>
<dbReference type="RefSeq" id="WP_122981657.1">
    <property type="nucleotide sequence ID" value="NZ_BOMX01000026.1"/>
</dbReference>
<dbReference type="Proteomes" id="UP000320239">
    <property type="component" value="Unassembled WGS sequence"/>
</dbReference>
<protein>
    <recommendedName>
        <fullName evidence="3">ABC-type transport system involved in multi-copper enzyme maturation permease subunit</fullName>
    </recommendedName>
</protein>
<name>A0A561WR01_ACTTI</name>
<comment type="caution">
    <text evidence="1">The sequence shown here is derived from an EMBL/GenBank/DDBJ whole genome shotgun (WGS) entry which is preliminary data.</text>
</comment>
<dbReference type="OrthoDB" id="3402382at2"/>
<sequence>MSHVLRIELRRSAAPGTALIVLVTGAALLYFASGSASGSEWAAGWMQLAMTQRLYLVLLWPLALAAGAWQGRREAQSNVGELFASTPRPRARRIVPTLGAMALAVIAGYLLMSVAGGVAIIGTAGYLPARILAVVAVGALALLAAVWLGLAAGRLVPHLMTAPALAVAGLGLLLGIPWATRPRGWLALVFSPIYEMNMPHDYATVPWRVSGSQAIWLAGLAVAAVLLFASGGWRSRVAALLPVGLGAALSIAVMPHQNRLVIDSVDPVAKALVCADDEPRICVSRVHAGLLPELVGPAREALTVLARLPGAPSRVHEDNTTYLPFAPAPRPADTVLLPVEVGAGGHLAERSAVLPETVTAAFVGAPGCDGGPDRAQARAAAYWLLGREPARGSRYEDPEAVDAAKALWARLRALPADRAAAQVAAVRKAALECAP</sequence>
<organism evidence="1 2">
    <name type="scientific">Actinoplanes teichomyceticus</name>
    <dbReference type="NCBI Taxonomy" id="1867"/>
    <lineage>
        <taxon>Bacteria</taxon>
        <taxon>Bacillati</taxon>
        <taxon>Actinomycetota</taxon>
        <taxon>Actinomycetes</taxon>
        <taxon>Micromonosporales</taxon>
        <taxon>Micromonosporaceae</taxon>
        <taxon>Actinoplanes</taxon>
    </lineage>
</organism>
<reference evidence="1 2" key="1">
    <citation type="submission" date="2019-06" db="EMBL/GenBank/DDBJ databases">
        <title>Sequencing the genomes of 1000 actinobacteria strains.</title>
        <authorList>
            <person name="Klenk H.-P."/>
        </authorList>
    </citation>
    <scope>NUCLEOTIDE SEQUENCE [LARGE SCALE GENOMIC DNA]</scope>
    <source>
        <strain evidence="1 2">DSM 43866</strain>
    </source>
</reference>
<evidence type="ECO:0000313" key="1">
    <source>
        <dbReference type="EMBL" id="TWG26258.1"/>
    </source>
</evidence>
<keyword evidence="2" id="KW-1185">Reference proteome</keyword>